<keyword evidence="6" id="KW-0472">Membrane</keyword>
<dbReference type="GO" id="GO:0016705">
    <property type="term" value="F:oxidoreductase activity, acting on paired donors, with incorporation or reduction of molecular oxygen"/>
    <property type="evidence" value="ECO:0007669"/>
    <property type="project" value="InterPro"/>
</dbReference>
<feature type="binding site" description="axial binding residue" evidence="10">
    <location>
        <position position="434"/>
    </location>
    <ligand>
        <name>heme</name>
        <dbReference type="ChEBI" id="CHEBI:30413"/>
    </ligand>
    <ligandPart>
        <name>Fe</name>
        <dbReference type="ChEBI" id="CHEBI:18248"/>
    </ligandPart>
</feature>
<dbReference type="Gramene" id="TraesCLE_scaffold_130133_01G000100.1">
    <property type="protein sequence ID" value="TraesCLE_scaffold_130133_01G000100.1"/>
    <property type="gene ID" value="TraesCLE_scaffold_130133_01G000100"/>
</dbReference>
<evidence type="ECO:0000256" key="1">
    <source>
        <dbReference type="ARBA" id="ARBA00001971"/>
    </source>
</evidence>
<dbReference type="Proteomes" id="UP000019116">
    <property type="component" value="Chromosome 1D"/>
</dbReference>
<proteinExistence type="inferred from homology"/>
<comment type="cofactor">
    <cofactor evidence="1 10">
        <name>heme</name>
        <dbReference type="ChEBI" id="CHEBI:30413"/>
    </cofactor>
</comment>
<evidence type="ECO:0000256" key="3">
    <source>
        <dbReference type="ARBA" id="ARBA00022617"/>
    </source>
</evidence>
<keyword evidence="6" id="KW-1133">Transmembrane helix</keyword>
<keyword evidence="5 10" id="KW-0479">Metal-binding</keyword>
<evidence type="ECO:0008006" key="14">
    <source>
        <dbReference type="Google" id="ProtNLM"/>
    </source>
</evidence>
<dbReference type="InterPro" id="IPR036396">
    <property type="entry name" value="Cyt_P450_sf"/>
</dbReference>
<dbReference type="InterPro" id="IPR053062">
    <property type="entry name" value="CYP450_84A"/>
</dbReference>
<dbReference type="Gramene" id="TraesLDM1D03G00421520.1">
    <property type="protein sequence ID" value="TraesLDM1D03G00421520.1"/>
    <property type="gene ID" value="TraesLDM1D03G00421520"/>
</dbReference>
<comment type="similarity">
    <text evidence="2 11">Belongs to the cytochrome P450 family.</text>
</comment>
<dbReference type="InterPro" id="IPR002401">
    <property type="entry name" value="Cyt_P450_E_grp-I"/>
</dbReference>
<evidence type="ECO:0000256" key="5">
    <source>
        <dbReference type="ARBA" id="ARBA00022723"/>
    </source>
</evidence>
<dbReference type="EnsemblPlants" id="TraesCS1D02G049700.1">
    <property type="protein sequence ID" value="TraesCS1D02G049700.1"/>
    <property type="gene ID" value="TraesCS1D02G049700"/>
</dbReference>
<evidence type="ECO:0000256" key="2">
    <source>
        <dbReference type="ARBA" id="ARBA00010617"/>
    </source>
</evidence>
<evidence type="ECO:0000313" key="13">
    <source>
        <dbReference type="Proteomes" id="UP000019116"/>
    </source>
</evidence>
<evidence type="ECO:0000256" key="8">
    <source>
        <dbReference type="ARBA" id="ARBA00023004"/>
    </source>
</evidence>
<dbReference type="PROSITE" id="PS00086">
    <property type="entry name" value="CYTOCHROME_P450"/>
    <property type="match status" value="1"/>
</dbReference>
<dbReference type="Gramene" id="TraesJUL1D03G00422630.1">
    <property type="protein sequence ID" value="TraesJUL1D03G00422630.1"/>
    <property type="gene ID" value="TraesJUL1D03G00422630"/>
</dbReference>
<dbReference type="GO" id="GO:0004497">
    <property type="term" value="F:monooxygenase activity"/>
    <property type="evidence" value="ECO:0000318"/>
    <property type="project" value="GO_Central"/>
</dbReference>
<reference evidence="12" key="2">
    <citation type="submission" date="2018-10" db="UniProtKB">
        <authorList>
            <consortium name="EnsemblPlants"/>
        </authorList>
    </citation>
    <scope>IDENTIFICATION</scope>
</reference>
<dbReference type="OrthoDB" id="2789670at2759"/>
<evidence type="ECO:0000256" key="9">
    <source>
        <dbReference type="ARBA" id="ARBA00023033"/>
    </source>
</evidence>
<dbReference type="Gramene" id="TraesCS1D03G0104700.1">
    <property type="protein sequence ID" value="TraesCS1D03G0104700.1.CDS"/>
    <property type="gene ID" value="TraesCS1D03G0104700"/>
</dbReference>
<dbReference type="FunFam" id="1.10.630.10:FF:000126">
    <property type="entry name" value="Predicted protein"/>
    <property type="match status" value="1"/>
</dbReference>
<dbReference type="InterPro" id="IPR017972">
    <property type="entry name" value="Cyt_P450_CS"/>
</dbReference>
<dbReference type="GO" id="GO:0020037">
    <property type="term" value="F:heme binding"/>
    <property type="evidence" value="ECO:0007669"/>
    <property type="project" value="InterPro"/>
</dbReference>
<evidence type="ECO:0000256" key="7">
    <source>
        <dbReference type="ARBA" id="ARBA00023002"/>
    </source>
</evidence>
<evidence type="ECO:0000256" key="11">
    <source>
        <dbReference type="RuleBase" id="RU000461"/>
    </source>
</evidence>
<keyword evidence="8 10" id="KW-0408">Iron</keyword>
<name>A0A3B5ZP20_WHEAT</name>
<dbReference type="GO" id="GO:0005506">
    <property type="term" value="F:iron ion binding"/>
    <property type="evidence" value="ECO:0007669"/>
    <property type="project" value="InterPro"/>
</dbReference>
<dbReference type="Pfam" id="PF00067">
    <property type="entry name" value="p450"/>
    <property type="match status" value="2"/>
</dbReference>
<keyword evidence="13" id="KW-1185">Reference proteome</keyword>
<dbReference type="Gramene" id="TraesSTA1D03G00419360.1">
    <property type="protein sequence ID" value="TraesSTA1D03G00419360.1"/>
    <property type="gene ID" value="TraesSTA1D03G00419360"/>
</dbReference>
<dbReference type="Gene3D" id="1.10.630.10">
    <property type="entry name" value="Cytochrome P450"/>
    <property type="match status" value="1"/>
</dbReference>
<dbReference type="SUPFAM" id="SSF48264">
    <property type="entry name" value="Cytochrome P450"/>
    <property type="match status" value="1"/>
</dbReference>
<dbReference type="Gramene" id="TraesKAR1D01G0027620.1">
    <property type="protein sequence ID" value="cds.TraesKAR1D01G0027620.1"/>
    <property type="gene ID" value="TraesKAR1D01G0027620"/>
</dbReference>
<dbReference type="Gramene" id="TraesNOR1D03G00426720.1">
    <property type="protein sequence ID" value="TraesNOR1D03G00426720.1"/>
    <property type="gene ID" value="TraesNOR1D03G00426720"/>
</dbReference>
<dbReference type="Gramene" id="TraesCS1D02G049700.1">
    <property type="protein sequence ID" value="TraesCS1D02G049700.1"/>
    <property type="gene ID" value="TraesCS1D02G049700"/>
</dbReference>
<dbReference type="OMA" id="RDSRVMI"/>
<evidence type="ECO:0000256" key="10">
    <source>
        <dbReference type="PIRSR" id="PIRSR602401-1"/>
    </source>
</evidence>
<dbReference type="PaxDb" id="4565-Traes_1DS_88D49376E.1"/>
<dbReference type="PRINTS" id="PR00463">
    <property type="entry name" value="EP450I"/>
</dbReference>
<organism evidence="12">
    <name type="scientific">Triticum aestivum</name>
    <name type="common">Wheat</name>
    <dbReference type="NCBI Taxonomy" id="4565"/>
    <lineage>
        <taxon>Eukaryota</taxon>
        <taxon>Viridiplantae</taxon>
        <taxon>Streptophyta</taxon>
        <taxon>Embryophyta</taxon>
        <taxon>Tracheophyta</taxon>
        <taxon>Spermatophyta</taxon>
        <taxon>Magnoliopsida</taxon>
        <taxon>Liliopsida</taxon>
        <taxon>Poales</taxon>
        <taxon>Poaceae</taxon>
        <taxon>BOP clade</taxon>
        <taxon>Pooideae</taxon>
        <taxon>Triticodae</taxon>
        <taxon>Triticeae</taxon>
        <taxon>Triticinae</taxon>
        <taxon>Triticum</taxon>
    </lineage>
</organism>
<reference evidence="12" key="1">
    <citation type="submission" date="2018-08" db="EMBL/GenBank/DDBJ databases">
        <authorList>
            <person name="Rossello M."/>
        </authorList>
    </citation>
    <scope>NUCLEOTIDE SEQUENCE [LARGE SCALE GENOMIC DNA]</scope>
    <source>
        <strain evidence="12">cv. Chinese Spring</strain>
    </source>
</reference>
<dbReference type="Gramene" id="TraesCAD_scaffold_110425_01G000100.1">
    <property type="protein sequence ID" value="TraesCAD_scaffold_110425_01G000100.1"/>
    <property type="gene ID" value="TraesCAD_scaffold_110425_01G000100"/>
</dbReference>
<dbReference type="PANTHER" id="PTHR47945">
    <property type="entry name" value="CYTOCHROME P450 84A1-RELATED"/>
    <property type="match status" value="1"/>
</dbReference>
<dbReference type="Gramene" id="TraesLAC1D03G00423400.1">
    <property type="protein sequence ID" value="TraesLAC1D03G00423400.1"/>
    <property type="gene ID" value="TraesLAC1D03G00423400"/>
</dbReference>
<keyword evidence="9 11" id="KW-0503">Monooxygenase</keyword>
<evidence type="ECO:0000256" key="4">
    <source>
        <dbReference type="ARBA" id="ARBA00022692"/>
    </source>
</evidence>
<dbReference type="PANTHER" id="PTHR47945:SF5">
    <property type="entry name" value="CYTOCHROME P450 84A1-RELATED"/>
    <property type="match status" value="1"/>
</dbReference>
<evidence type="ECO:0000256" key="6">
    <source>
        <dbReference type="ARBA" id="ARBA00022989"/>
    </source>
</evidence>
<dbReference type="STRING" id="4565.A0A3B5ZP20"/>
<protein>
    <recommendedName>
        <fullName evidence="14">Cytochrome P450</fullName>
    </recommendedName>
</protein>
<dbReference type="PRINTS" id="PR00385">
    <property type="entry name" value="P450"/>
</dbReference>
<accession>A0A3B5ZP20</accession>
<keyword evidence="4" id="KW-0812">Transmembrane</keyword>
<sequence>MAGLAKIAMEWLQDPLSWLLVASVAFVVLQRRQRGKAPPLPPGPYALPIVGNMLMMDQLTHRGLLELAKQYGGLLHLRLGKLHAIAVSTPEYAQEVLQAQDGAFSNRPATIASTYLTRRRAGTWLAVRDESAALVRAVARRSGESVNLGELILNLTKNVTFRAAFGTAGDGDGGKQDEFIAIIKEFSQLFAAFSIGDFIPWLSWADTQGINVRLRAARAALDEFIDKIIDGHMKRSKNPNDIDADMVDDMLAFLPEAKSKMAVGDGGDDLHNTLSLTRDNIKAIIMDVMFGGTETVATAVEWAMAEMMHNPDDLLRLQKEITNMVGLDRNVDDSDLNKLPFLKCVVKETLRLHPPFPLLHNETAEDCVVGGYSVPRGSRVMINVFAMGRDAKAWKGADTFRPSRFMPGEGEATGVDFMGGCFAFLPFGSGRRSCPGMALGLYSLELIVAQLAHGFSWVLPDGMKPSDLDMADIFGFTAPRATRLCVVPTPRLACLFVTNVDSTRQTTLFASVGGV</sequence>
<dbReference type="SMR" id="A0A3B5ZP20"/>
<keyword evidence="7 11" id="KW-0560">Oxidoreductase</keyword>
<dbReference type="AlphaFoldDB" id="A0A3B5ZP20"/>
<keyword evidence="3 10" id="KW-0349">Heme</keyword>
<evidence type="ECO:0000313" key="12">
    <source>
        <dbReference type="EnsemblPlants" id="TraesCS1D02G049700.1"/>
    </source>
</evidence>
<dbReference type="InterPro" id="IPR001128">
    <property type="entry name" value="Cyt_P450"/>
</dbReference>